<keyword evidence="3" id="KW-1185">Reference proteome</keyword>
<evidence type="ECO:0000256" key="1">
    <source>
        <dbReference type="SAM" id="Phobius"/>
    </source>
</evidence>
<feature type="transmembrane region" description="Helical" evidence="1">
    <location>
        <begin position="37"/>
        <end position="58"/>
    </location>
</feature>
<evidence type="ECO:0000313" key="2">
    <source>
        <dbReference type="EMBL" id="MDF2096714.1"/>
    </source>
</evidence>
<name>A0ABT5YR71_9PROT</name>
<keyword evidence="1" id="KW-0472">Membrane</keyword>
<dbReference type="EMBL" id="JARHUD010000007">
    <property type="protein sequence ID" value="MDF2096714.1"/>
    <property type="molecule type" value="Genomic_DNA"/>
</dbReference>
<sequence>MRGPLLALAAGLIFIVGTAALVLDFSRDLDLGHDLRYLGPLAFILIGAGILIGFFLWMRSKR</sequence>
<reference evidence="2 3" key="1">
    <citation type="submission" date="2023-03" db="EMBL/GenBank/DDBJ databases">
        <title>Fodinicurvata sp. CAU 1616 isolated from sea sendiment.</title>
        <authorList>
            <person name="Kim W."/>
        </authorList>
    </citation>
    <scope>NUCLEOTIDE SEQUENCE [LARGE SCALE GENOMIC DNA]</scope>
    <source>
        <strain evidence="2 3">CAU 1616</strain>
    </source>
</reference>
<evidence type="ECO:0008006" key="4">
    <source>
        <dbReference type="Google" id="ProtNLM"/>
    </source>
</evidence>
<accession>A0ABT5YR71</accession>
<keyword evidence="1" id="KW-0812">Transmembrane</keyword>
<evidence type="ECO:0000313" key="3">
    <source>
        <dbReference type="Proteomes" id="UP001215503"/>
    </source>
</evidence>
<comment type="caution">
    <text evidence="2">The sequence shown here is derived from an EMBL/GenBank/DDBJ whole genome shotgun (WGS) entry which is preliminary data.</text>
</comment>
<dbReference type="RefSeq" id="WP_275823442.1">
    <property type="nucleotide sequence ID" value="NZ_JARHUD010000007.1"/>
</dbReference>
<proteinExistence type="predicted"/>
<gene>
    <name evidence="2" type="ORF">P2G67_12075</name>
</gene>
<protein>
    <recommendedName>
        <fullName evidence="4">DUF3955 domain-containing protein</fullName>
    </recommendedName>
</protein>
<keyword evidence="1" id="KW-1133">Transmembrane helix</keyword>
<dbReference type="Proteomes" id="UP001215503">
    <property type="component" value="Unassembled WGS sequence"/>
</dbReference>
<organism evidence="2 3">
    <name type="scientific">Aquibaculum arenosum</name>
    <dbReference type="NCBI Taxonomy" id="3032591"/>
    <lineage>
        <taxon>Bacteria</taxon>
        <taxon>Pseudomonadati</taxon>
        <taxon>Pseudomonadota</taxon>
        <taxon>Alphaproteobacteria</taxon>
        <taxon>Rhodospirillales</taxon>
        <taxon>Rhodovibrionaceae</taxon>
        <taxon>Aquibaculum</taxon>
    </lineage>
</organism>